<reference evidence="1" key="1">
    <citation type="journal article" date="2023" name="Genome Biol. Evol.">
        <title>Long-read-based Genome Assembly of Drosophila gunungcola Reveals Fewer Chemosensory Genes in Flower-breeding Species.</title>
        <authorList>
            <person name="Negi A."/>
            <person name="Liao B.Y."/>
            <person name="Yeh S.D."/>
        </authorList>
    </citation>
    <scope>NUCLEOTIDE SEQUENCE</scope>
    <source>
        <strain evidence="1">Sukarami</strain>
    </source>
</reference>
<dbReference type="AlphaFoldDB" id="A0A9Q0BK86"/>
<evidence type="ECO:0000313" key="2">
    <source>
        <dbReference type="Proteomes" id="UP001059596"/>
    </source>
</evidence>
<dbReference type="EMBL" id="JAMKOV010000051">
    <property type="protein sequence ID" value="KAI8034971.1"/>
    <property type="molecule type" value="Genomic_DNA"/>
</dbReference>
<gene>
    <name evidence="1" type="ORF">M5D96_012194</name>
</gene>
<dbReference type="Proteomes" id="UP001059596">
    <property type="component" value="Unassembled WGS sequence"/>
</dbReference>
<keyword evidence="2" id="KW-1185">Reference proteome</keyword>
<comment type="caution">
    <text evidence="1">The sequence shown here is derived from an EMBL/GenBank/DDBJ whole genome shotgun (WGS) entry which is preliminary data.</text>
</comment>
<protein>
    <submittedName>
        <fullName evidence="1">Uncharacterized protein</fullName>
    </submittedName>
</protein>
<name>A0A9Q0BK86_9MUSC</name>
<proteinExistence type="predicted"/>
<organism evidence="1 2">
    <name type="scientific">Drosophila gunungcola</name>
    <name type="common">fruit fly</name>
    <dbReference type="NCBI Taxonomy" id="103775"/>
    <lineage>
        <taxon>Eukaryota</taxon>
        <taxon>Metazoa</taxon>
        <taxon>Ecdysozoa</taxon>
        <taxon>Arthropoda</taxon>
        <taxon>Hexapoda</taxon>
        <taxon>Insecta</taxon>
        <taxon>Pterygota</taxon>
        <taxon>Neoptera</taxon>
        <taxon>Endopterygota</taxon>
        <taxon>Diptera</taxon>
        <taxon>Brachycera</taxon>
        <taxon>Muscomorpha</taxon>
        <taxon>Ephydroidea</taxon>
        <taxon>Drosophilidae</taxon>
        <taxon>Drosophila</taxon>
        <taxon>Sophophora</taxon>
    </lineage>
</organism>
<accession>A0A9Q0BK86</accession>
<evidence type="ECO:0000313" key="1">
    <source>
        <dbReference type="EMBL" id="KAI8034971.1"/>
    </source>
</evidence>
<sequence>MCQLAKWRPHSRDLFIFPFPLNGLCLKQAILGCNQCITLAFCCLANIYLSKL</sequence>